<dbReference type="RefSeq" id="WP_190567058.1">
    <property type="nucleotide sequence ID" value="NZ_JACJQL010000010.1"/>
</dbReference>
<name>A0ABR8BF38_9NOSO</name>
<evidence type="ECO:0000313" key="1">
    <source>
        <dbReference type="EMBL" id="MBD2251485.1"/>
    </source>
</evidence>
<reference evidence="1 2" key="1">
    <citation type="journal article" date="2020" name="ISME J.">
        <title>Comparative genomics reveals insights into cyanobacterial evolution and habitat adaptation.</title>
        <authorList>
            <person name="Chen M.Y."/>
            <person name="Teng W.K."/>
            <person name="Zhao L."/>
            <person name="Hu C.X."/>
            <person name="Zhou Y.K."/>
            <person name="Han B.P."/>
            <person name="Song L.R."/>
            <person name="Shu W.S."/>
        </authorList>
    </citation>
    <scope>NUCLEOTIDE SEQUENCE [LARGE SCALE GENOMIC DNA]</scope>
    <source>
        <strain evidence="1 2">FACHB-3921</strain>
    </source>
</reference>
<dbReference type="EMBL" id="JACJQL010000010">
    <property type="protein sequence ID" value="MBD2251485.1"/>
    <property type="molecule type" value="Genomic_DNA"/>
</dbReference>
<gene>
    <name evidence="1" type="ORF">H6G14_09205</name>
</gene>
<comment type="caution">
    <text evidence="1">The sequence shown here is derived from an EMBL/GenBank/DDBJ whole genome shotgun (WGS) entry which is preliminary data.</text>
</comment>
<sequence length="105" mass="12449">MLIENEVYEGGRLFCGKRFRGKKERSRNLTKTVVIMLASCYQNFLEKYLNKAQLITLKMLVWLLQNQKQVRIERLAATLPLPIQQNSRRRHLQRFLTSRGDKQAL</sequence>
<protein>
    <recommendedName>
        <fullName evidence="3">Transposase</fullName>
    </recommendedName>
</protein>
<organism evidence="1 2">
    <name type="scientific">Nostoc parmelioides FACHB-3921</name>
    <dbReference type="NCBI Taxonomy" id="2692909"/>
    <lineage>
        <taxon>Bacteria</taxon>
        <taxon>Bacillati</taxon>
        <taxon>Cyanobacteriota</taxon>
        <taxon>Cyanophyceae</taxon>
        <taxon>Nostocales</taxon>
        <taxon>Nostocaceae</taxon>
        <taxon>Nostoc</taxon>
    </lineage>
</organism>
<proteinExistence type="predicted"/>
<evidence type="ECO:0000313" key="2">
    <source>
        <dbReference type="Proteomes" id="UP000621307"/>
    </source>
</evidence>
<dbReference type="Proteomes" id="UP000621307">
    <property type="component" value="Unassembled WGS sequence"/>
</dbReference>
<evidence type="ECO:0008006" key="3">
    <source>
        <dbReference type="Google" id="ProtNLM"/>
    </source>
</evidence>
<accession>A0ABR8BF38</accession>
<keyword evidence="2" id="KW-1185">Reference proteome</keyword>